<keyword evidence="1" id="KW-1133">Transmembrane helix</keyword>
<dbReference type="InterPro" id="IPR050400">
    <property type="entry name" value="Bact_Cytoskel_RodZ"/>
</dbReference>
<dbReference type="Gene3D" id="1.10.260.40">
    <property type="entry name" value="lambda repressor-like DNA-binding domains"/>
    <property type="match status" value="1"/>
</dbReference>
<name>Q0AXI2_SYNWW</name>
<dbReference type="EMBL" id="CP000448">
    <property type="protein sequence ID" value="ABI68572.1"/>
    <property type="molecule type" value="Genomic_DNA"/>
</dbReference>
<dbReference type="STRING" id="335541.Swol_1263"/>
<dbReference type="Pfam" id="PF13464">
    <property type="entry name" value="RodZ_C"/>
    <property type="match status" value="1"/>
</dbReference>
<sequence length="245" mass="28058">MAWGKTLRERREQLGYTLEFVEEETKIRKYYLEALENDHFSLLPPKIYASGFVKQYARILELDEKQIVDEFRRLAYGDDEDGDNIILDQNSSSEEKSWFRPQNLVLALVFLALVVWLGKYLVDYIAQEGIHNPGPGISQNETDIGLKDSDKITKETPMTKTARVEIEVKQKCWILVKVDNETAYTGTLQAGENRVYEGKQSVYIKAGNAGGLEITFNDHKEGKMGMPGEVKEREFLAPGRQDKQE</sequence>
<proteinExistence type="predicted"/>
<dbReference type="OrthoDB" id="9797543at2"/>
<dbReference type="AlphaFoldDB" id="Q0AXI2"/>
<keyword evidence="1" id="KW-0472">Membrane</keyword>
<dbReference type="Proteomes" id="UP000001968">
    <property type="component" value="Chromosome"/>
</dbReference>
<accession>Q0AXI2</accession>
<dbReference type="KEGG" id="swo:Swol_1263"/>
<dbReference type="PANTHER" id="PTHR34475">
    <property type="match status" value="1"/>
</dbReference>
<gene>
    <name evidence="3" type="ordered locus">Swol_1263</name>
</gene>
<dbReference type="PANTHER" id="PTHR34475:SF1">
    <property type="entry name" value="CYTOSKELETON PROTEIN RODZ"/>
    <property type="match status" value="1"/>
</dbReference>
<evidence type="ECO:0000313" key="3">
    <source>
        <dbReference type="EMBL" id="ABI68572.1"/>
    </source>
</evidence>
<feature type="domain" description="Cytoskeleton protein RodZ-like C-terminal" evidence="2">
    <location>
        <begin position="166"/>
        <end position="220"/>
    </location>
</feature>
<dbReference type="InterPro" id="IPR025194">
    <property type="entry name" value="RodZ-like_C"/>
</dbReference>
<reference evidence="4" key="1">
    <citation type="journal article" date="2010" name="Environ. Microbiol.">
        <title>The genome of Syntrophomonas wolfei: new insights into syntrophic metabolism and biohydrogen production.</title>
        <authorList>
            <person name="Sieber J.R."/>
            <person name="Sims D.R."/>
            <person name="Han C."/>
            <person name="Kim E."/>
            <person name="Lykidis A."/>
            <person name="Lapidus A.L."/>
            <person name="McDonnald E."/>
            <person name="Rohlin L."/>
            <person name="Culley D.E."/>
            <person name="Gunsalus R."/>
            <person name="McInerney M.J."/>
        </authorList>
    </citation>
    <scope>NUCLEOTIDE SEQUENCE [LARGE SCALE GENOMIC DNA]</scope>
    <source>
        <strain evidence="4">DSM 2245B / Goettingen</strain>
    </source>
</reference>
<evidence type="ECO:0000259" key="2">
    <source>
        <dbReference type="Pfam" id="PF13464"/>
    </source>
</evidence>
<dbReference type="InterPro" id="IPR010982">
    <property type="entry name" value="Lambda_DNA-bd_dom_sf"/>
</dbReference>
<evidence type="ECO:0000313" key="4">
    <source>
        <dbReference type="Proteomes" id="UP000001968"/>
    </source>
</evidence>
<dbReference type="GO" id="GO:0003677">
    <property type="term" value="F:DNA binding"/>
    <property type="evidence" value="ECO:0007669"/>
    <property type="project" value="InterPro"/>
</dbReference>
<dbReference type="HOGENOM" id="CLU_047530_1_2_9"/>
<feature type="transmembrane region" description="Helical" evidence="1">
    <location>
        <begin position="104"/>
        <end position="122"/>
    </location>
</feature>
<keyword evidence="4" id="KW-1185">Reference proteome</keyword>
<dbReference type="eggNOG" id="COG1426">
    <property type="taxonomic scope" value="Bacteria"/>
</dbReference>
<organism evidence="3 4">
    <name type="scientific">Syntrophomonas wolfei subsp. wolfei (strain DSM 2245B / Goettingen)</name>
    <dbReference type="NCBI Taxonomy" id="335541"/>
    <lineage>
        <taxon>Bacteria</taxon>
        <taxon>Bacillati</taxon>
        <taxon>Bacillota</taxon>
        <taxon>Clostridia</taxon>
        <taxon>Eubacteriales</taxon>
        <taxon>Syntrophomonadaceae</taxon>
        <taxon>Syntrophomonas</taxon>
    </lineage>
</organism>
<dbReference type="Pfam" id="PF13413">
    <property type="entry name" value="HTH_25"/>
    <property type="match status" value="1"/>
</dbReference>
<evidence type="ECO:0000256" key="1">
    <source>
        <dbReference type="SAM" id="Phobius"/>
    </source>
</evidence>
<keyword evidence="1" id="KW-0812">Transmembrane</keyword>
<dbReference type="RefSeq" id="WP_011640674.1">
    <property type="nucleotide sequence ID" value="NC_008346.1"/>
</dbReference>
<protein>
    <recommendedName>
        <fullName evidence="2">Cytoskeleton protein RodZ-like C-terminal domain-containing protein</fullName>
    </recommendedName>
</protein>